<dbReference type="InterPro" id="IPR013083">
    <property type="entry name" value="Znf_RING/FYVE/PHD"/>
</dbReference>
<dbReference type="Gene3D" id="3.30.40.10">
    <property type="entry name" value="Zinc/RING finger domain, C3HC4 (zinc finger)"/>
    <property type="match status" value="1"/>
</dbReference>
<keyword evidence="4" id="KW-0862">Zinc</keyword>
<evidence type="ECO:0000313" key="8">
    <source>
        <dbReference type="Proteomes" id="UP000789508"/>
    </source>
</evidence>
<organism evidence="7 8">
    <name type="scientific">Ambispora leptoticha</name>
    <dbReference type="NCBI Taxonomy" id="144679"/>
    <lineage>
        <taxon>Eukaryota</taxon>
        <taxon>Fungi</taxon>
        <taxon>Fungi incertae sedis</taxon>
        <taxon>Mucoromycota</taxon>
        <taxon>Glomeromycotina</taxon>
        <taxon>Glomeromycetes</taxon>
        <taxon>Archaeosporales</taxon>
        <taxon>Ambisporaceae</taxon>
        <taxon>Ambispora</taxon>
    </lineage>
</organism>
<sequence length="239" mass="27809">MSCKEPYIVPQQTRTVNSNSFTEFDTTTIEHTNVLACIVCTEEKEKNLFDEPATQHCNHASIICKTCVTTHLRTQFESYGNVGIKCPNANCVSMFQKSDIKRFFSEDLFKRYELISTKIEFAKNKDFHYCLHLRCNSGQIHIDTETPIMRCDKCSGRTCLKHAFPLKPDEDCRLCELDRTKIFSQYGLKLFKKIFSKKPKMMEMPEEQEKRKELARLKHLKKANAKTKSAPGCSYSFKW</sequence>
<keyword evidence="1" id="KW-0479">Metal-binding</keyword>
<gene>
    <name evidence="7" type="ORF">ALEPTO_LOCUS6924</name>
</gene>
<protein>
    <submittedName>
        <fullName evidence="7">14494_t:CDS:1</fullName>
    </submittedName>
</protein>
<dbReference type="OrthoDB" id="1431934at2759"/>
<feature type="domain" description="RING-type" evidence="6">
    <location>
        <begin position="37"/>
        <end position="87"/>
    </location>
</feature>
<keyword evidence="8" id="KW-1185">Reference proteome</keyword>
<keyword evidence="3" id="KW-0833">Ubl conjugation pathway</keyword>
<evidence type="ECO:0000256" key="5">
    <source>
        <dbReference type="PROSITE-ProRule" id="PRU00175"/>
    </source>
</evidence>
<accession>A0A9N9FZ80</accession>
<evidence type="ECO:0000256" key="3">
    <source>
        <dbReference type="ARBA" id="ARBA00022786"/>
    </source>
</evidence>
<reference evidence="7" key="1">
    <citation type="submission" date="2021-06" db="EMBL/GenBank/DDBJ databases">
        <authorList>
            <person name="Kallberg Y."/>
            <person name="Tangrot J."/>
            <person name="Rosling A."/>
        </authorList>
    </citation>
    <scope>NUCLEOTIDE SEQUENCE</scope>
    <source>
        <strain evidence="7">FL130A</strain>
    </source>
</reference>
<name>A0A9N9FZ80_9GLOM</name>
<dbReference type="GO" id="GO:0008270">
    <property type="term" value="F:zinc ion binding"/>
    <property type="evidence" value="ECO:0007669"/>
    <property type="project" value="UniProtKB-KW"/>
</dbReference>
<dbReference type="InterPro" id="IPR001841">
    <property type="entry name" value="Znf_RING"/>
</dbReference>
<dbReference type="PROSITE" id="PS50089">
    <property type="entry name" value="ZF_RING_2"/>
    <property type="match status" value="1"/>
</dbReference>
<dbReference type="AlphaFoldDB" id="A0A9N9FZ80"/>
<dbReference type="Pfam" id="PF01485">
    <property type="entry name" value="IBR"/>
    <property type="match status" value="1"/>
</dbReference>
<dbReference type="Proteomes" id="UP000789508">
    <property type="component" value="Unassembled WGS sequence"/>
</dbReference>
<keyword evidence="2 5" id="KW-0863">Zinc-finger</keyword>
<evidence type="ECO:0000256" key="1">
    <source>
        <dbReference type="ARBA" id="ARBA00022723"/>
    </source>
</evidence>
<proteinExistence type="predicted"/>
<evidence type="ECO:0000256" key="4">
    <source>
        <dbReference type="ARBA" id="ARBA00022833"/>
    </source>
</evidence>
<dbReference type="EMBL" id="CAJVPS010002656">
    <property type="protein sequence ID" value="CAG8573473.1"/>
    <property type="molecule type" value="Genomic_DNA"/>
</dbReference>
<dbReference type="SUPFAM" id="SSF57850">
    <property type="entry name" value="RING/U-box"/>
    <property type="match status" value="1"/>
</dbReference>
<evidence type="ECO:0000313" key="7">
    <source>
        <dbReference type="EMBL" id="CAG8573473.1"/>
    </source>
</evidence>
<evidence type="ECO:0000256" key="2">
    <source>
        <dbReference type="ARBA" id="ARBA00022771"/>
    </source>
</evidence>
<dbReference type="InterPro" id="IPR002867">
    <property type="entry name" value="IBR_dom"/>
</dbReference>
<comment type="caution">
    <text evidence="7">The sequence shown here is derived from an EMBL/GenBank/DDBJ whole genome shotgun (WGS) entry which is preliminary data.</text>
</comment>
<evidence type="ECO:0000259" key="6">
    <source>
        <dbReference type="PROSITE" id="PS50089"/>
    </source>
</evidence>